<dbReference type="Pfam" id="PF01614">
    <property type="entry name" value="IclR_C"/>
    <property type="match status" value="1"/>
</dbReference>
<organism evidence="6">
    <name type="scientific">Nocardioides aromaticivorans</name>
    <dbReference type="NCBI Taxonomy" id="200618"/>
    <lineage>
        <taxon>Bacteria</taxon>
        <taxon>Bacillati</taxon>
        <taxon>Actinomycetota</taxon>
        <taxon>Actinomycetes</taxon>
        <taxon>Propionibacteriales</taxon>
        <taxon>Nocardioidaceae</taxon>
        <taxon>Nocardioides</taxon>
    </lineage>
</organism>
<keyword evidence="2" id="KW-0238">DNA-binding</keyword>
<reference evidence="6" key="1">
    <citation type="journal article" date="2006" name="Appl. Environ. Microbiol.">
        <title>Characterization of novel carbazole catabolism genes from gram-positive carbazole degrader Nocardioides aromaticivorans IC177.</title>
        <authorList>
            <person name="Inoue K."/>
            <person name="Habe H."/>
            <person name="Yamane H."/>
            <person name="Nojiri H."/>
        </authorList>
    </citation>
    <scope>NUCLEOTIDE SEQUENCE</scope>
    <source>
        <strain evidence="6">IC177</strain>
    </source>
</reference>
<dbReference type="PROSITE" id="PS51078">
    <property type="entry name" value="ICLR_ED"/>
    <property type="match status" value="1"/>
</dbReference>
<dbReference type="InterPro" id="IPR014757">
    <property type="entry name" value="Tscrpt_reg_IclR_C"/>
</dbReference>
<evidence type="ECO:0000256" key="2">
    <source>
        <dbReference type="ARBA" id="ARBA00023125"/>
    </source>
</evidence>
<dbReference type="SUPFAM" id="SSF46785">
    <property type="entry name" value="Winged helix' DNA-binding domain"/>
    <property type="match status" value="1"/>
</dbReference>
<dbReference type="InterPro" id="IPR005471">
    <property type="entry name" value="Tscrpt_reg_IclR_N"/>
</dbReference>
<evidence type="ECO:0000259" key="5">
    <source>
        <dbReference type="PROSITE" id="PS51078"/>
    </source>
</evidence>
<dbReference type="InterPro" id="IPR029016">
    <property type="entry name" value="GAF-like_dom_sf"/>
</dbReference>
<dbReference type="InterPro" id="IPR036388">
    <property type="entry name" value="WH-like_DNA-bd_sf"/>
</dbReference>
<evidence type="ECO:0000256" key="1">
    <source>
        <dbReference type="ARBA" id="ARBA00023015"/>
    </source>
</evidence>
<keyword evidence="3" id="KW-0804">Transcription</keyword>
<dbReference type="Gene3D" id="1.10.10.10">
    <property type="entry name" value="Winged helix-like DNA-binding domain superfamily/Winged helix DNA-binding domain"/>
    <property type="match status" value="1"/>
</dbReference>
<dbReference type="EMBL" id="AB244528">
    <property type="protein sequence ID" value="BAE79497.1"/>
    <property type="molecule type" value="Genomic_DNA"/>
</dbReference>
<evidence type="ECO:0000259" key="4">
    <source>
        <dbReference type="PROSITE" id="PS51077"/>
    </source>
</evidence>
<proteinExistence type="predicted"/>
<gene>
    <name evidence="6" type="primary">carRI</name>
</gene>
<accession>Q2HWI1</accession>
<dbReference type="AlphaFoldDB" id="Q2HWI1"/>
<feature type="domain" description="HTH iclR-type" evidence="4">
    <location>
        <begin position="20"/>
        <end position="80"/>
    </location>
</feature>
<protein>
    <submittedName>
        <fullName evidence="6">Putative transcriptional regulator</fullName>
    </submittedName>
</protein>
<dbReference type="SUPFAM" id="SSF55781">
    <property type="entry name" value="GAF domain-like"/>
    <property type="match status" value="1"/>
</dbReference>
<dbReference type="InterPro" id="IPR050707">
    <property type="entry name" value="HTH_MetabolicPath_Reg"/>
</dbReference>
<dbReference type="PROSITE" id="PS51077">
    <property type="entry name" value="HTH_ICLR"/>
    <property type="match status" value="1"/>
</dbReference>
<dbReference type="InterPro" id="IPR036390">
    <property type="entry name" value="WH_DNA-bd_sf"/>
</dbReference>
<feature type="domain" description="IclR-ED" evidence="5">
    <location>
        <begin position="81"/>
        <end position="260"/>
    </location>
</feature>
<keyword evidence="1" id="KW-0805">Transcription regulation</keyword>
<dbReference type="GO" id="GO:0003677">
    <property type="term" value="F:DNA binding"/>
    <property type="evidence" value="ECO:0007669"/>
    <property type="project" value="UniProtKB-KW"/>
</dbReference>
<dbReference type="Pfam" id="PF09339">
    <property type="entry name" value="HTH_IclR"/>
    <property type="match status" value="1"/>
</dbReference>
<dbReference type="SMART" id="SM00346">
    <property type="entry name" value="HTH_ICLR"/>
    <property type="match status" value="1"/>
</dbReference>
<evidence type="ECO:0000256" key="3">
    <source>
        <dbReference type="ARBA" id="ARBA00023163"/>
    </source>
</evidence>
<dbReference type="Gene3D" id="3.30.450.40">
    <property type="match status" value="1"/>
</dbReference>
<dbReference type="GO" id="GO:0045892">
    <property type="term" value="P:negative regulation of DNA-templated transcription"/>
    <property type="evidence" value="ECO:0007669"/>
    <property type="project" value="TreeGrafter"/>
</dbReference>
<dbReference type="PANTHER" id="PTHR30136:SF24">
    <property type="entry name" value="HTH-TYPE TRANSCRIPTIONAL REPRESSOR ALLR"/>
    <property type="match status" value="1"/>
</dbReference>
<sequence>MMETTVEAPAPPAAPKVTSLRTVDRAFQILSTIAADDGCVTLADLSSRAGVPRPTGLRIARALVGLGALERTSEGYRLGPRIFELGLRAHAHSHLRELALPIMSDLYRWTHGTVHLAVLEGSSTLIVEKIAGPRSMALGSKVGGRGPAHCTGLGKALLANSSVETVGRIVDGGLPRHTSRTITNVPAFRTELSRVRHVGLAQESGESTEGVACVAAPVFDADRQVVAAVSIAGAAEDVHVEKLGPALREAAGVLTRLVSGRR</sequence>
<dbReference type="PANTHER" id="PTHR30136">
    <property type="entry name" value="HELIX-TURN-HELIX TRANSCRIPTIONAL REGULATOR, ICLR FAMILY"/>
    <property type="match status" value="1"/>
</dbReference>
<name>Q2HWI1_9ACTN</name>
<dbReference type="GO" id="GO:0003700">
    <property type="term" value="F:DNA-binding transcription factor activity"/>
    <property type="evidence" value="ECO:0007669"/>
    <property type="project" value="TreeGrafter"/>
</dbReference>
<evidence type="ECO:0000313" key="6">
    <source>
        <dbReference type="EMBL" id="BAE79497.1"/>
    </source>
</evidence>